<reference evidence="2 3" key="1">
    <citation type="submission" date="2016-10" db="EMBL/GenBank/DDBJ databases">
        <authorList>
            <person name="de Groot N.N."/>
        </authorList>
    </citation>
    <scope>NUCLEOTIDE SEQUENCE [LARGE SCALE GENOMIC DNA]</scope>
    <source>
        <strain evidence="2 3">S137</strain>
    </source>
</reference>
<dbReference type="PROSITE" id="PS50005">
    <property type="entry name" value="TPR"/>
    <property type="match status" value="1"/>
</dbReference>
<proteinExistence type="predicted"/>
<evidence type="ECO:0000256" key="1">
    <source>
        <dbReference type="PROSITE-ProRule" id="PRU00339"/>
    </source>
</evidence>
<sequence length="102" mass="11892">MNKSWLYKGRRAYRMKNYDAAMDYYEKAIAEGDTQAMYLATRMYQSGTGIQKSIYKARALFKQAANEGHKKAENALAMIANTSYIQRCFYVEEICKLRGKYK</sequence>
<dbReference type="PANTHER" id="PTHR43628">
    <property type="entry name" value="ACTIVATOR OF C KINASE PROTEIN 1-RELATED"/>
    <property type="match status" value="1"/>
</dbReference>
<dbReference type="AlphaFoldDB" id="A0A1H0NIE0"/>
<name>A0A1H0NIE0_SELRU</name>
<dbReference type="InterPro" id="IPR011990">
    <property type="entry name" value="TPR-like_helical_dom_sf"/>
</dbReference>
<dbReference type="OrthoDB" id="2724739at2"/>
<dbReference type="InterPro" id="IPR006597">
    <property type="entry name" value="Sel1-like"/>
</dbReference>
<dbReference type="EMBL" id="FNJQ01000003">
    <property type="protein sequence ID" value="SDO92464.1"/>
    <property type="molecule type" value="Genomic_DNA"/>
</dbReference>
<dbReference type="SMART" id="SM00671">
    <property type="entry name" value="SEL1"/>
    <property type="match status" value="1"/>
</dbReference>
<accession>A0A1H0NIE0</accession>
<organism evidence="2 3">
    <name type="scientific">Selenomonas ruminantium</name>
    <dbReference type="NCBI Taxonomy" id="971"/>
    <lineage>
        <taxon>Bacteria</taxon>
        <taxon>Bacillati</taxon>
        <taxon>Bacillota</taxon>
        <taxon>Negativicutes</taxon>
        <taxon>Selenomonadales</taxon>
        <taxon>Selenomonadaceae</taxon>
        <taxon>Selenomonas</taxon>
    </lineage>
</organism>
<dbReference type="Gene3D" id="1.25.40.10">
    <property type="entry name" value="Tetratricopeptide repeat domain"/>
    <property type="match status" value="1"/>
</dbReference>
<protein>
    <submittedName>
        <fullName evidence="2">Sel1 repeat-containing protein</fullName>
    </submittedName>
</protein>
<evidence type="ECO:0000313" key="2">
    <source>
        <dbReference type="EMBL" id="SDO92464.1"/>
    </source>
</evidence>
<feature type="repeat" description="TPR" evidence="1">
    <location>
        <begin position="2"/>
        <end position="35"/>
    </location>
</feature>
<dbReference type="Proteomes" id="UP000182412">
    <property type="component" value="Unassembled WGS sequence"/>
</dbReference>
<dbReference type="SUPFAM" id="SSF81901">
    <property type="entry name" value="HCP-like"/>
    <property type="match status" value="1"/>
</dbReference>
<keyword evidence="1" id="KW-0802">TPR repeat</keyword>
<gene>
    <name evidence="2" type="ORF">SAMN05216366_10392</name>
</gene>
<dbReference type="Pfam" id="PF08238">
    <property type="entry name" value="Sel1"/>
    <property type="match status" value="2"/>
</dbReference>
<dbReference type="InterPro" id="IPR019734">
    <property type="entry name" value="TPR_rpt"/>
</dbReference>
<dbReference type="InterPro" id="IPR052945">
    <property type="entry name" value="Mitotic_Regulator"/>
</dbReference>
<evidence type="ECO:0000313" key="3">
    <source>
        <dbReference type="Proteomes" id="UP000182412"/>
    </source>
</evidence>
<dbReference type="RefSeq" id="WP_074571295.1">
    <property type="nucleotide sequence ID" value="NZ_FNJQ01000003.1"/>
</dbReference>
<dbReference type="PANTHER" id="PTHR43628:SF1">
    <property type="entry name" value="CHITIN SYNTHASE REGULATORY FACTOR 2-RELATED"/>
    <property type="match status" value="1"/>
</dbReference>